<dbReference type="STRING" id="1121267.CCUN_0599"/>
<proteinExistence type="predicted"/>
<protein>
    <submittedName>
        <fullName evidence="2">Uncharacterized protein</fullName>
    </submittedName>
</protein>
<evidence type="ECO:0000313" key="3">
    <source>
        <dbReference type="Proteomes" id="UP000192902"/>
    </source>
</evidence>
<evidence type="ECO:0000256" key="1">
    <source>
        <dbReference type="SAM" id="Phobius"/>
    </source>
</evidence>
<name>A0A1W6BVY2_9BACT</name>
<dbReference type="EMBL" id="CP020867">
    <property type="protein sequence ID" value="ARJ56234.1"/>
    <property type="molecule type" value="Genomic_DNA"/>
</dbReference>
<keyword evidence="1" id="KW-0472">Membrane</keyword>
<dbReference type="Proteomes" id="UP000192902">
    <property type="component" value="Chromosome"/>
</dbReference>
<feature type="transmembrane region" description="Helical" evidence="1">
    <location>
        <begin position="42"/>
        <end position="59"/>
    </location>
</feature>
<reference evidence="2 3" key="1">
    <citation type="submission" date="2017-04" db="EMBL/GenBank/DDBJ databases">
        <title>Complete genome sequence of the Campylobacter cuniculorum type strain LMG24588.</title>
        <authorList>
            <person name="Miller W.G."/>
            <person name="Yee E."/>
            <person name="Revez J."/>
            <person name="Bono J.L."/>
            <person name="Rossi M."/>
        </authorList>
    </citation>
    <scope>NUCLEOTIDE SEQUENCE [LARGE SCALE GENOMIC DNA]</scope>
    <source>
        <strain evidence="2 3">LMG 24588</strain>
    </source>
</reference>
<accession>A0A1W6BVY2</accession>
<dbReference type="KEGG" id="ccun:CCUN_0599"/>
<evidence type="ECO:0000313" key="2">
    <source>
        <dbReference type="EMBL" id="ARJ56234.1"/>
    </source>
</evidence>
<dbReference type="AlphaFoldDB" id="A0A1W6BVY2"/>
<keyword evidence="1" id="KW-0812">Transmembrane</keyword>
<organism evidence="2 3">
    <name type="scientific">Campylobacter cuniculorum DSM 23162 = LMG 24588</name>
    <dbReference type="NCBI Taxonomy" id="1121267"/>
    <lineage>
        <taxon>Bacteria</taxon>
        <taxon>Pseudomonadati</taxon>
        <taxon>Campylobacterota</taxon>
        <taxon>Epsilonproteobacteria</taxon>
        <taxon>Campylobacterales</taxon>
        <taxon>Campylobacteraceae</taxon>
        <taxon>Campylobacter</taxon>
    </lineage>
</organism>
<gene>
    <name evidence="2" type="ORF">CCUN_0599</name>
</gene>
<keyword evidence="1" id="KW-1133">Transmembrane helix</keyword>
<sequence length="61" mass="7516">MDTLLNENFKKFSKKLCQFRIMVVLINFLISFENKIELKMMGYKIFLNLFYFFKFFVLLSK</sequence>